<sequence length="90" mass="9324">MSSHTSQARNLGYRLYSPLRLSLESFNSCPPSRHLGGGGGGGGGGRGEGEAGGRIKRQLTEGAGLAVVSLAQSRKCAGDKAAMWQDVMDF</sequence>
<evidence type="ECO:0000256" key="1">
    <source>
        <dbReference type="SAM" id="MobiDB-lite"/>
    </source>
</evidence>
<proteinExistence type="predicted"/>
<name>A0A4Z2ES19_9TELE</name>
<organism evidence="2 3">
    <name type="scientific">Liparis tanakae</name>
    <name type="common">Tanaka's snailfish</name>
    <dbReference type="NCBI Taxonomy" id="230148"/>
    <lineage>
        <taxon>Eukaryota</taxon>
        <taxon>Metazoa</taxon>
        <taxon>Chordata</taxon>
        <taxon>Craniata</taxon>
        <taxon>Vertebrata</taxon>
        <taxon>Euteleostomi</taxon>
        <taxon>Actinopterygii</taxon>
        <taxon>Neopterygii</taxon>
        <taxon>Teleostei</taxon>
        <taxon>Neoteleostei</taxon>
        <taxon>Acanthomorphata</taxon>
        <taxon>Eupercaria</taxon>
        <taxon>Perciformes</taxon>
        <taxon>Cottioidei</taxon>
        <taxon>Cottales</taxon>
        <taxon>Liparidae</taxon>
        <taxon>Liparis</taxon>
    </lineage>
</organism>
<dbReference type="AlphaFoldDB" id="A0A4Z2ES19"/>
<accession>A0A4Z2ES19</accession>
<dbReference type="Proteomes" id="UP000314294">
    <property type="component" value="Unassembled WGS sequence"/>
</dbReference>
<protein>
    <submittedName>
        <fullName evidence="2">Uncharacterized protein</fullName>
    </submittedName>
</protein>
<comment type="caution">
    <text evidence="2">The sequence shown here is derived from an EMBL/GenBank/DDBJ whole genome shotgun (WGS) entry which is preliminary data.</text>
</comment>
<evidence type="ECO:0000313" key="2">
    <source>
        <dbReference type="EMBL" id="TNN31164.1"/>
    </source>
</evidence>
<dbReference type="EMBL" id="SRLO01003748">
    <property type="protein sequence ID" value="TNN31164.1"/>
    <property type="molecule type" value="Genomic_DNA"/>
</dbReference>
<reference evidence="2 3" key="1">
    <citation type="submission" date="2019-03" db="EMBL/GenBank/DDBJ databases">
        <title>First draft genome of Liparis tanakae, snailfish: a comprehensive survey of snailfish specific genes.</title>
        <authorList>
            <person name="Kim W."/>
            <person name="Song I."/>
            <person name="Jeong J.-H."/>
            <person name="Kim D."/>
            <person name="Kim S."/>
            <person name="Ryu S."/>
            <person name="Song J.Y."/>
            <person name="Lee S.K."/>
        </authorList>
    </citation>
    <scope>NUCLEOTIDE SEQUENCE [LARGE SCALE GENOMIC DNA]</scope>
    <source>
        <tissue evidence="2">Muscle</tissue>
    </source>
</reference>
<gene>
    <name evidence="2" type="ORF">EYF80_058684</name>
</gene>
<keyword evidence="3" id="KW-1185">Reference proteome</keyword>
<evidence type="ECO:0000313" key="3">
    <source>
        <dbReference type="Proteomes" id="UP000314294"/>
    </source>
</evidence>
<feature type="region of interest" description="Disordered" evidence="1">
    <location>
        <begin position="27"/>
        <end position="56"/>
    </location>
</feature>
<feature type="compositionally biased region" description="Gly residues" evidence="1">
    <location>
        <begin position="35"/>
        <end position="46"/>
    </location>
</feature>